<dbReference type="AlphaFoldDB" id="J4WSL2"/>
<reference evidence="2 3" key="1">
    <citation type="journal article" date="2012" name="ISME J.">
        <title>Genomic insights to SAR86, an abundant and uncultivated marine bacterial lineage.</title>
        <authorList>
            <person name="Dupont C.L."/>
            <person name="Rusch D.B."/>
            <person name="Yooseph S."/>
            <person name="Lombardo M.J."/>
            <person name="Richter R.A."/>
            <person name="Valas R."/>
            <person name="Novotny M."/>
            <person name="Yee-Greenbaum J."/>
            <person name="Selengut J.D."/>
            <person name="Haft D.H."/>
            <person name="Halpern A.L."/>
            <person name="Lasken R.S."/>
            <person name="Nealson K."/>
            <person name="Friedman R."/>
            <person name="Venter J.C."/>
        </authorList>
    </citation>
    <scope>NUCLEOTIDE SEQUENCE [LARGE SCALE GENOMIC DNA]</scope>
</reference>
<proteinExistence type="predicted"/>
<dbReference type="Gene3D" id="2.30.30.830">
    <property type="match status" value="1"/>
</dbReference>
<evidence type="ECO:0000313" key="2">
    <source>
        <dbReference type="EMBL" id="EJP71870.1"/>
    </source>
</evidence>
<name>J4WSL2_9GAMM</name>
<keyword evidence="1" id="KW-1133">Transmembrane helix</keyword>
<evidence type="ECO:0000313" key="3">
    <source>
        <dbReference type="Proteomes" id="UP000010305"/>
    </source>
</evidence>
<keyword evidence="1" id="KW-0472">Membrane</keyword>
<dbReference type="HOGENOM" id="CLU_1926111_0_0_6"/>
<accession>J4WSL2</accession>
<keyword evidence="1" id="KW-0812">Transmembrane</keyword>
<gene>
    <name evidence="2" type="ORF">NT01SARS_0354</name>
</gene>
<sequence>MNLINIKKIIFAVIVCVAILMTAYTVLQIFNKPNIKEINIPNIKDIEFTSSIDTSSNIDVSSNDINFDYQLIGYRSGETDFSVILKKGNKEFVVSSGDKLEGLYELVAVNEDEVIFSNKGKLYKIKNSVGK</sequence>
<dbReference type="EMBL" id="JH611156">
    <property type="protein sequence ID" value="EJP71870.1"/>
    <property type="molecule type" value="Genomic_DNA"/>
</dbReference>
<organism evidence="2 3">
    <name type="scientific">SAR86 cluster bacterium SAR86A</name>
    <dbReference type="NCBI Taxonomy" id="1123866"/>
    <lineage>
        <taxon>Bacteria</taxon>
        <taxon>Pseudomonadati</taxon>
        <taxon>Pseudomonadota</taxon>
        <taxon>Gammaproteobacteria</taxon>
        <taxon>SAR86 cluster</taxon>
    </lineage>
</organism>
<dbReference type="Proteomes" id="UP000010305">
    <property type="component" value="Unassembled WGS sequence"/>
</dbReference>
<evidence type="ECO:0000256" key="1">
    <source>
        <dbReference type="SAM" id="Phobius"/>
    </source>
</evidence>
<feature type="transmembrane region" description="Helical" evidence="1">
    <location>
        <begin position="9"/>
        <end position="30"/>
    </location>
</feature>
<dbReference type="STRING" id="1123866.NT01SARS_0354"/>
<protein>
    <submittedName>
        <fullName evidence="2">Uncharacterized protein</fullName>
    </submittedName>
</protein>